<keyword evidence="3 4" id="KW-0408">Iron</keyword>
<dbReference type="Proteomes" id="UP000320386">
    <property type="component" value="Chromosome"/>
</dbReference>
<evidence type="ECO:0000256" key="5">
    <source>
        <dbReference type="SAM" id="Phobius"/>
    </source>
</evidence>
<dbReference type="InterPro" id="IPR036909">
    <property type="entry name" value="Cyt_c-like_dom_sf"/>
</dbReference>
<organism evidence="7 8">
    <name type="scientific">Mucisphaera calidilacus</name>
    <dbReference type="NCBI Taxonomy" id="2527982"/>
    <lineage>
        <taxon>Bacteria</taxon>
        <taxon>Pseudomonadati</taxon>
        <taxon>Planctomycetota</taxon>
        <taxon>Phycisphaerae</taxon>
        <taxon>Phycisphaerales</taxon>
        <taxon>Phycisphaeraceae</taxon>
        <taxon>Mucisphaera</taxon>
    </lineage>
</organism>
<dbReference type="OrthoDB" id="9773456at2"/>
<dbReference type="Pfam" id="PF13442">
    <property type="entry name" value="Cytochrome_CBB3"/>
    <property type="match status" value="1"/>
</dbReference>
<proteinExistence type="predicted"/>
<evidence type="ECO:0000313" key="8">
    <source>
        <dbReference type="Proteomes" id="UP000320386"/>
    </source>
</evidence>
<dbReference type="PROSITE" id="PS51007">
    <property type="entry name" value="CYTC"/>
    <property type="match status" value="1"/>
</dbReference>
<dbReference type="GO" id="GO:0020037">
    <property type="term" value="F:heme binding"/>
    <property type="evidence" value="ECO:0007669"/>
    <property type="project" value="InterPro"/>
</dbReference>
<dbReference type="KEGG" id="mcad:Pan265_25620"/>
<dbReference type="SUPFAM" id="SSF46626">
    <property type="entry name" value="Cytochrome c"/>
    <property type="match status" value="1"/>
</dbReference>
<dbReference type="RefSeq" id="WP_145446853.1">
    <property type="nucleotide sequence ID" value="NZ_CP036280.1"/>
</dbReference>
<evidence type="ECO:0000256" key="3">
    <source>
        <dbReference type="ARBA" id="ARBA00023004"/>
    </source>
</evidence>
<accession>A0A518C0D6</accession>
<sequence length="249" mass="28256">MARPNDPDINFRLPKVPFPLIAAVLVVASFALIPPAMALLSRQSYKPRPRVHLFQGMDHTVASKPQESSVVFEDERAMRPRVAGTVARGELREDDHFYRGFKVVDGETEFFRGFPEGFEVSDRTMLRGQKKFDTFCYPCHGKDGYGKGPIHQRANWLSARDPGNNSWVPPSNLHTIDPTSGQLQYGSELYEDGRMYNTITYGIRNMAGYGHVINEEDRWAIVLYIRALQRSQNAELVDVPADRVEILGR</sequence>
<name>A0A518C0D6_9BACT</name>
<evidence type="ECO:0000313" key="7">
    <source>
        <dbReference type="EMBL" id="QDU72688.1"/>
    </source>
</evidence>
<dbReference type="EMBL" id="CP036280">
    <property type="protein sequence ID" value="QDU72688.1"/>
    <property type="molecule type" value="Genomic_DNA"/>
</dbReference>
<keyword evidence="5" id="KW-0472">Membrane</keyword>
<evidence type="ECO:0000256" key="4">
    <source>
        <dbReference type="PROSITE-ProRule" id="PRU00433"/>
    </source>
</evidence>
<keyword evidence="8" id="KW-1185">Reference proteome</keyword>
<evidence type="ECO:0000256" key="1">
    <source>
        <dbReference type="ARBA" id="ARBA00022617"/>
    </source>
</evidence>
<protein>
    <recommendedName>
        <fullName evidence="6">Cytochrome c domain-containing protein</fullName>
    </recommendedName>
</protein>
<evidence type="ECO:0000256" key="2">
    <source>
        <dbReference type="ARBA" id="ARBA00022723"/>
    </source>
</evidence>
<reference evidence="7 8" key="1">
    <citation type="submission" date="2019-02" db="EMBL/GenBank/DDBJ databases">
        <title>Deep-cultivation of Planctomycetes and their phenomic and genomic characterization uncovers novel biology.</title>
        <authorList>
            <person name="Wiegand S."/>
            <person name="Jogler M."/>
            <person name="Boedeker C."/>
            <person name="Pinto D."/>
            <person name="Vollmers J."/>
            <person name="Rivas-Marin E."/>
            <person name="Kohn T."/>
            <person name="Peeters S.H."/>
            <person name="Heuer A."/>
            <person name="Rast P."/>
            <person name="Oberbeckmann S."/>
            <person name="Bunk B."/>
            <person name="Jeske O."/>
            <person name="Meyerdierks A."/>
            <person name="Storesund J.E."/>
            <person name="Kallscheuer N."/>
            <person name="Luecker S."/>
            <person name="Lage O.M."/>
            <person name="Pohl T."/>
            <person name="Merkel B.J."/>
            <person name="Hornburger P."/>
            <person name="Mueller R.-W."/>
            <person name="Bruemmer F."/>
            <person name="Labrenz M."/>
            <person name="Spormann A.M."/>
            <person name="Op den Camp H."/>
            <person name="Overmann J."/>
            <person name="Amann R."/>
            <person name="Jetten M.S.M."/>
            <person name="Mascher T."/>
            <person name="Medema M.H."/>
            <person name="Devos D.P."/>
            <person name="Kaster A.-K."/>
            <person name="Ovreas L."/>
            <person name="Rohde M."/>
            <person name="Galperin M.Y."/>
            <person name="Jogler C."/>
        </authorList>
    </citation>
    <scope>NUCLEOTIDE SEQUENCE [LARGE SCALE GENOMIC DNA]</scope>
    <source>
        <strain evidence="7 8">Pan265</strain>
    </source>
</reference>
<dbReference type="InterPro" id="IPR009056">
    <property type="entry name" value="Cyt_c-like_dom"/>
</dbReference>
<keyword evidence="5" id="KW-1133">Transmembrane helix</keyword>
<dbReference type="GO" id="GO:0046872">
    <property type="term" value="F:metal ion binding"/>
    <property type="evidence" value="ECO:0007669"/>
    <property type="project" value="UniProtKB-KW"/>
</dbReference>
<feature type="transmembrane region" description="Helical" evidence="5">
    <location>
        <begin position="20"/>
        <end position="40"/>
    </location>
</feature>
<keyword evidence="5" id="KW-0812">Transmembrane</keyword>
<dbReference type="PANTHER" id="PTHR40394:SF2">
    <property type="entry name" value="QUINOL:CYTOCHROME C OXIDOREDUCTASE MEMBRANE PROTEIN"/>
    <property type="match status" value="1"/>
</dbReference>
<keyword evidence="1 4" id="KW-0349">Heme</keyword>
<keyword evidence="2 4" id="KW-0479">Metal-binding</keyword>
<dbReference type="Gene3D" id="1.10.760.10">
    <property type="entry name" value="Cytochrome c-like domain"/>
    <property type="match status" value="1"/>
</dbReference>
<dbReference type="PANTHER" id="PTHR40394">
    <property type="entry name" value="LIPOPROTEIN-RELATED"/>
    <property type="match status" value="1"/>
</dbReference>
<dbReference type="GO" id="GO:0009055">
    <property type="term" value="F:electron transfer activity"/>
    <property type="evidence" value="ECO:0007669"/>
    <property type="project" value="InterPro"/>
</dbReference>
<feature type="domain" description="Cytochrome c" evidence="6">
    <location>
        <begin position="123"/>
        <end position="229"/>
    </location>
</feature>
<evidence type="ECO:0000259" key="6">
    <source>
        <dbReference type="PROSITE" id="PS51007"/>
    </source>
</evidence>
<gene>
    <name evidence="7" type="ORF">Pan265_25620</name>
</gene>
<dbReference type="AlphaFoldDB" id="A0A518C0D6"/>